<dbReference type="Proteomes" id="UP001595973">
    <property type="component" value="Unassembled WGS sequence"/>
</dbReference>
<feature type="domain" description="ABC transmembrane type-1" evidence="9">
    <location>
        <begin position="53"/>
        <end position="258"/>
    </location>
</feature>
<evidence type="ECO:0000313" key="10">
    <source>
        <dbReference type="EMBL" id="MFC4667238.1"/>
    </source>
</evidence>
<evidence type="ECO:0000256" key="5">
    <source>
        <dbReference type="ARBA" id="ARBA00022692"/>
    </source>
</evidence>
<name>A0ABV9KBH4_9RHOB</name>
<keyword evidence="4" id="KW-1003">Cell membrane</keyword>
<gene>
    <name evidence="10" type="ORF">ACFO5X_01620</name>
</gene>
<evidence type="ECO:0000313" key="11">
    <source>
        <dbReference type="Proteomes" id="UP001595973"/>
    </source>
</evidence>
<comment type="caution">
    <text evidence="10">The sequence shown here is derived from an EMBL/GenBank/DDBJ whole genome shotgun (WGS) entry which is preliminary data.</text>
</comment>
<evidence type="ECO:0000256" key="7">
    <source>
        <dbReference type="ARBA" id="ARBA00023136"/>
    </source>
</evidence>
<feature type="transmembrane region" description="Helical" evidence="8">
    <location>
        <begin position="182"/>
        <end position="211"/>
    </location>
</feature>
<dbReference type="InterPro" id="IPR000515">
    <property type="entry name" value="MetI-like"/>
</dbReference>
<dbReference type="PANTHER" id="PTHR42929:SF5">
    <property type="entry name" value="ABC TRANSPORTER PERMEASE PROTEIN"/>
    <property type="match status" value="1"/>
</dbReference>
<dbReference type="InterPro" id="IPR035906">
    <property type="entry name" value="MetI-like_sf"/>
</dbReference>
<dbReference type="Gene3D" id="1.10.3720.10">
    <property type="entry name" value="MetI-like"/>
    <property type="match status" value="1"/>
</dbReference>
<dbReference type="PROSITE" id="PS50928">
    <property type="entry name" value="ABC_TM1"/>
    <property type="match status" value="1"/>
</dbReference>
<feature type="transmembrane region" description="Helical" evidence="8">
    <location>
        <begin position="140"/>
        <end position="161"/>
    </location>
</feature>
<evidence type="ECO:0000256" key="6">
    <source>
        <dbReference type="ARBA" id="ARBA00022989"/>
    </source>
</evidence>
<protein>
    <submittedName>
        <fullName evidence="10">ABC transporter permease</fullName>
    </submittedName>
</protein>
<dbReference type="RefSeq" id="WP_380715255.1">
    <property type="nucleotide sequence ID" value="NZ_JBHSGI010000002.1"/>
</dbReference>
<dbReference type="Pfam" id="PF00528">
    <property type="entry name" value="BPD_transp_1"/>
    <property type="match status" value="1"/>
</dbReference>
<keyword evidence="7 8" id="KW-0472">Membrane</keyword>
<reference evidence="11" key="1">
    <citation type="journal article" date="2019" name="Int. J. Syst. Evol. Microbiol.">
        <title>The Global Catalogue of Microorganisms (GCM) 10K type strain sequencing project: providing services to taxonomists for standard genome sequencing and annotation.</title>
        <authorList>
            <consortium name="The Broad Institute Genomics Platform"/>
            <consortium name="The Broad Institute Genome Sequencing Center for Infectious Disease"/>
            <person name="Wu L."/>
            <person name="Ma J."/>
        </authorList>
    </citation>
    <scope>NUCLEOTIDE SEQUENCE [LARGE SCALE GENOMIC DNA]</scope>
    <source>
        <strain evidence="11">CGMCC 4.7283</strain>
    </source>
</reference>
<evidence type="ECO:0000256" key="1">
    <source>
        <dbReference type="ARBA" id="ARBA00004651"/>
    </source>
</evidence>
<dbReference type="PANTHER" id="PTHR42929">
    <property type="entry name" value="INNER MEMBRANE ABC TRANSPORTER PERMEASE PROTEIN YDCU-RELATED-RELATED"/>
    <property type="match status" value="1"/>
</dbReference>
<feature type="transmembrane region" description="Helical" evidence="8">
    <location>
        <begin position="87"/>
        <end position="109"/>
    </location>
</feature>
<keyword evidence="11" id="KW-1185">Reference proteome</keyword>
<feature type="transmembrane region" description="Helical" evidence="8">
    <location>
        <begin position="237"/>
        <end position="258"/>
    </location>
</feature>
<sequence>MRRFWLFVPALLLLLAFVLGPSLELMRASMFDPDFTTEHFARLFQRGVYLDVMLRTLKVSLIVAACCAIFGYPIAFFIALQPRRRQMALIFLILIPLWMSILIRTYAWMVVLGRDGLLNNFLAAVGLAEEPVRFLFTPGAVYVAMVQILLPVFVIACQSAMTEIDLNLLRAARVLGATSRQALVRVFLPLSFEGALTGFIISFMLSMGFFITPGLLGGRKQAMIGNLIEFQVERLNWSFAAALGLGLLVLTLMMIAVLRGAGRMIFRRLLSGGV</sequence>
<evidence type="ECO:0000259" key="9">
    <source>
        <dbReference type="PROSITE" id="PS50928"/>
    </source>
</evidence>
<feature type="transmembrane region" description="Helical" evidence="8">
    <location>
        <begin position="59"/>
        <end position="80"/>
    </location>
</feature>
<organism evidence="10 11">
    <name type="scientific">Seohaeicola nanhaiensis</name>
    <dbReference type="NCBI Taxonomy" id="1387282"/>
    <lineage>
        <taxon>Bacteria</taxon>
        <taxon>Pseudomonadati</taxon>
        <taxon>Pseudomonadota</taxon>
        <taxon>Alphaproteobacteria</taxon>
        <taxon>Rhodobacterales</taxon>
        <taxon>Roseobacteraceae</taxon>
        <taxon>Seohaeicola</taxon>
    </lineage>
</organism>
<dbReference type="CDD" id="cd06261">
    <property type="entry name" value="TM_PBP2"/>
    <property type="match status" value="1"/>
</dbReference>
<keyword evidence="3 8" id="KW-0813">Transport</keyword>
<accession>A0ABV9KBH4</accession>
<evidence type="ECO:0000256" key="8">
    <source>
        <dbReference type="RuleBase" id="RU363032"/>
    </source>
</evidence>
<comment type="subcellular location">
    <subcellularLocation>
        <location evidence="1 8">Cell membrane</location>
        <topology evidence="1 8">Multi-pass membrane protein</topology>
    </subcellularLocation>
</comment>
<dbReference type="EMBL" id="JBHSGI010000002">
    <property type="protein sequence ID" value="MFC4667238.1"/>
    <property type="molecule type" value="Genomic_DNA"/>
</dbReference>
<keyword evidence="6 8" id="KW-1133">Transmembrane helix</keyword>
<dbReference type="SUPFAM" id="SSF161098">
    <property type="entry name" value="MetI-like"/>
    <property type="match status" value="1"/>
</dbReference>
<proteinExistence type="inferred from homology"/>
<keyword evidence="5 8" id="KW-0812">Transmembrane</keyword>
<comment type="similarity">
    <text evidence="2">Belongs to the binding-protein-dependent transport system permease family. CysTW subfamily.</text>
</comment>
<evidence type="ECO:0000256" key="4">
    <source>
        <dbReference type="ARBA" id="ARBA00022475"/>
    </source>
</evidence>
<evidence type="ECO:0000256" key="2">
    <source>
        <dbReference type="ARBA" id="ARBA00007069"/>
    </source>
</evidence>
<evidence type="ECO:0000256" key="3">
    <source>
        <dbReference type="ARBA" id="ARBA00022448"/>
    </source>
</evidence>